<reference evidence="5 7" key="2">
    <citation type="submission" date="2016-01" db="EMBL/GenBank/DDBJ databases">
        <title>The new phylogeny of the genus Mycobacterium.</title>
        <authorList>
            <person name="Tarcisio F."/>
            <person name="Conor M."/>
            <person name="Antonella G."/>
            <person name="Elisabetta G."/>
            <person name="Giulia F.S."/>
            <person name="Sara T."/>
            <person name="Anna F."/>
            <person name="Clotilde B."/>
            <person name="Roberto B."/>
            <person name="Veronica D.S."/>
            <person name="Fabio R."/>
            <person name="Monica P."/>
            <person name="Olivier J."/>
            <person name="Enrico T."/>
            <person name="Nicola S."/>
        </authorList>
    </citation>
    <scope>NUCLEOTIDE SEQUENCE [LARGE SCALE GENOMIC DNA]</scope>
    <source>
        <strain evidence="5 7">CCUG 50187</strain>
    </source>
</reference>
<organism evidence="4 6">
    <name type="scientific">Mycolicibacterium conceptionense</name>
    <dbReference type="NCBI Taxonomy" id="451644"/>
    <lineage>
        <taxon>Bacteria</taxon>
        <taxon>Bacillati</taxon>
        <taxon>Actinomycetota</taxon>
        <taxon>Actinomycetes</taxon>
        <taxon>Mycobacteriales</taxon>
        <taxon>Mycobacteriaceae</taxon>
        <taxon>Mycolicibacterium</taxon>
    </lineage>
</organism>
<feature type="domain" description="DUF4185" evidence="3">
    <location>
        <begin position="208"/>
        <end position="545"/>
    </location>
</feature>
<evidence type="ECO:0000313" key="7">
    <source>
        <dbReference type="Proteomes" id="UP000193811"/>
    </source>
</evidence>
<evidence type="ECO:0000313" key="6">
    <source>
        <dbReference type="Proteomes" id="UP000182227"/>
    </source>
</evidence>
<evidence type="ECO:0000313" key="4">
    <source>
        <dbReference type="EMBL" id="CQD24836.1"/>
    </source>
</evidence>
<dbReference type="InterPro" id="IPR025442">
    <property type="entry name" value="DUF4185"/>
</dbReference>
<keyword evidence="1" id="KW-0175">Coiled coil</keyword>
<dbReference type="AlphaFoldDB" id="A0A0U1E109"/>
<feature type="region of interest" description="Disordered" evidence="2">
    <location>
        <begin position="353"/>
        <end position="384"/>
    </location>
</feature>
<protein>
    <recommendedName>
        <fullName evidence="3">DUF4185 domain-containing protein</fullName>
    </recommendedName>
</protein>
<evidence type="ECO:0000259" key="3">
    <source>
        <dbReference type="Pfam" id="PF13810"/>
    </source>
</evidence>
<dbReference type="Proteomes" id="UP000193811">
    <property type="component" value="Unassembled WGS sequence"/>
</dbReference>
<feature type="coiled-coil region" evidence="1">
    <location>
        <begin position="126"/>
        <end position="153"/>
    </location>
</feature>
<sequence length="557" mass="57880">MSLKLLRDWVPEIADLAKSTRAMSVNHSNAAEFYQRLVKASTWQGEAGQEAVTSMLMSAMAHDVTAGELSTAADAMDRAGQDAEALANTVKVILDDAAAAPAVEVDQATDQVIVPSNYDDLDDDTKTAVAEKIADLEARIADAEAEGERIDSDLASAIAKATGMPEPTHTPTSLPELLGVPTDGPLTPGEVRNMGSIAGTDNPNAIPGIRAADLGEVITLPNGKKVAIFGDSYGNPAVGGPGNPHYPSVAVPVTFDKNGKPHFGPPLTGTNLNSGLPNESPGPNTLFPLPKEALAAGANNALPAGSVTIGNDTYMMVVGTNTNEGLNPKGGSWLVKVTNDPAGGWQPVAGSYEPWKPNGDPGPGHAPVGTNSSSPPTQISGYQGNDGKVYIAADAFDRSQGVSMYRVDPADITDRSAWQPYNPADNTWGPAGQPATATITPPGQNWGEISFREVDGKPVLSGTNFHSGDGDTNVPAVEVHVGDIPTTVVSPGVPPTVVMSNEANSPNFVPAPYGGYILPGSTLDNLSLFGSQWFQPNNGPVHYDVQDVRVNVTPGHR</sequence>
<dbReference type="RefSeq" id="WP_234814308.1">
    <property type="nucleotide sequence ID" value="NZ_JACKVA010000008.1"/>
</dbReference>
<accession>A0A0U1E109</accession>
<proteinExistence type="predicted"/>
<dbReference type="Pfam" id="PF13810">
    <property type="entry name" value="DUF4185"/>
    <property type="match status" value="1"/>
</dbReference>
<name>A0A0U1E109_9MYCO</name>
<feature type="region of interest" description="Disordered" evidence="2">
    <location>
        <begin position="163"/>
        <end position="197"/>
    </location>
</feature>
<keyword evidence="7" id="KW-1185">Reference proteome</keyword>
<evidence type="ECO:0000313" key="5">
    <source>
        <dbReference type="EMBL" id="ORV29412.1"/>
    </source>
</evidence>
<dbReference type="EMBL" id="LQOP01000008">
    <property type="protein sequence ID" value="ORV29412.1"/>
    <property type="molecule type" value="Genomic_DNA"/>
</dbReference>
<reference evidence="4 6" key="1">
    <citation type="submission" date="2015-03" db="EMBL/GenBank/DDBJ databases">
        <authorList>
            <person name="Murphy D."/>
        </authorList>
    </citation>
    <scope>NUCLEOTIDE SEQUENCE [LARGE SCALE GENOMIC DNA]</scope>
    <source>
        <strain evidence="4 6">D16</strain>
    </source>
</reference>
<dbReference type="Proteomes" id="UP000182227">
    <property type="component" value="Unassembled WGS sequence"/>
</dbReference>
<dbReference type="GeneID" id="44295516"/>
<dbReference type="EMBL" id="CTEF01000007">
    <property type="protein sequence ID" value="CQD24836.1"/>
    <property type="molecule type" value="Genomic_DNA"/>
</dbReference>
<evidence type="ECO:0000256" key="1">
    <source>
        <dbReference type="SAM" id="Coils"/>
    </source>
</evidence>
<gene>
    <name evidence="5" type="ORF">AWB98_08680</name>
    <name evidence="4" type="ORF">BN970_06657</name>
</gene>
<evidence type="ECO:0000256" key="2">
    <source>
        <dbReference type="SAM" id="MobiDB-lite"/>
    </source>
</evidence>
<feature type="compositionally biased region" description="Polar residues" evidence="2">
    <location>
        <begin position="369"/>
        <end position="383"/>
    </location>
</feature>